<evidence type="ECO:0000313" key="3">
    <source>
        <dbReference type="EMBL" id="HJC51042.1"/>
    </source>
</evidence>
<feature type="coiled-coil region" evidence="1">
    <location>
        <begin position="100"/>
        <end position="127"/>
    </location>
</feature>
<evidence type="ECO:0000313" key="4">
    <source>
        <dbReference type="Proteomes" id="UP000823904"/>
    </source>
</evidence>
<dbReference type="Proteomes" id="UP000823904">
    <property type="component" value="Unassembled WGS sequence"/>
</dbReference>
<comment type="caution">
    <text evidence="3">The sequence shown here is derived from an EMBL/GenBank/DDBJ whole genome shotgun (WGS) entry which is preliminary data.</text>
</comment>
<keyword evidence="2" id="KW-1133">Transmembrane helix</keyword>
<gene>
    <name evidence="3" type="ORF">H9754_10855</name>
</gene>
<proteinExistence type="predicted"/>
<keyword evidence="2" id="KW-0812">Transmembrane</keyword>
<dbReference type="EMBL" id="DWWD01000042">
    <property type="protein sequence ID" value="HJC51042.1"/>
    <property type="molecule type" value="Genomic_DNA"/>
</dbReference>
<protein>
    <submittedName>
        <fullName evidence="3">Uncharacterized protein</fullName>
    </submittedName>
</protein>
<reference evidence="3" key="1">
    <citation type="journal article" date="2021" name="PeerJ">
        <title>Extensive microbial diversity within the chicken gut microbiome revealed by metagenomics and culture.</title>
        <authorList>
            <person name="Gilroy R."/>
            <person name="Ravi A."/>
            <person name="Getino M."/>
            <person name="Pursley I."/>
            <person name="Horton D.L."/>
            <person name="Alikhan N.F."/>
            <person name="Baker D."/>
            <person name="Gharbi K."/>
            <person name="Hall N."/>
            <person name="Watson M."/>
            <person name="Adriaenssens E.M."/>
            <person name="Foster-Nyarko E."/>
            <person name="Jarju S."/>
            <person name="Secka A."/>
            <person name="Antonio M."/>
            <person name="Oren A."/>
            <person name="Chaudhuri R.R."/>
            <person name="La Ragione R."/>
            <person name="Hildebrand F."/>
            <person name="Pallen M.J."/>
        </authorList>
    </citation>
    <scope>NUCLEOTIDE SEQUENCE</scope>
    <source>
        <strain evidence="3">ChiSjej3B21-8574</strain>
    </source>
</reference>
<feature type="coiled-coil region" evidence="1">
    <location>
        <begin position="304"/>
        <end position="331"/>
    </location>
</feature>
<dbReference type="AlphaFoldDB" id="A0A9D2T948"/>
<evidence type="ECO:0000256" key="2">
    <source>
        <dbReference type="SAM" id="Phobius"/>
    </source>
</evidence>
<feature type="transmembrane region" description="Helical" evidence="2">
    <location>
        <begin position="145"/>
        <end position="164"/>
    </location>
</feature>
<evidence type="ECO:0000256" key="1">
    <source>
        <dbReference type="SAM" id="Coils"/>
    </source>
</evidence>
<accession>A0A9D2T948</accession>
<organism evidence="3 4">
    <name type="scientific">Candidatus Anaerostipes avistercoris</name>
    <dbReference type="NCBI Taxonomy" id="2838462"/>
    <lineage>
        <taxon>Bacteria</taxon>
        <taxon>Bacillati</taxon>
        <taxon>Bacillota</taxon>
        <taxon>Clostridia</taxon>
        <taxon>Lachnospirales</taxon>
        <taxon>Lachnospiraceae</taxon>
        <taxon>Anaerostipes</taxon>
    </lineage>
</organism>
<keyword evidence="2" id="KW-0472">Membrane</keyword>
<sequence>MNTKKRLSEDLENTKDVLLEQRFVTLYEDEIAGILARKEDLETIEHLESEETKEVEEAARLYNRSFARNFYDISEGRVSDEEFFPLWEREKEIMTGLQKIHSLEGEKKQIEKELDIATKEEEELYAKVQAAAGERKNKQVIFKSFAVMTAAAVILAAAAVVYFDLQMVRYLWQTAAVVVVVILFLVILHQMKKKAMEAEKLYRMMSGHKTSSRTRLESDYQDIANELKYYYEKYEVLFCYISEEQWNLFEFCTQISSRLKFCEDLTESAENLVRVLEKYHLKRARAWLYYPKALFDVPKRITCRERLENRLNFCQQAMVRHEREVDKQKNKIDI</sequence>
<reference evidence="3" key="2">
    <citation type="submission" date="2021-04" db="EMBL/GenBank/DDBJ databases">
        <authorList>
            <person name="Gilroy R."/>
        </authorList>
    </citation>
    <scope>NUCLEOTIDE SEQUENCE</scope>
    <source>
        <strain evidence="3">ChiSjej3B21-8574</strain>
    </source>
</reference>
<keyword evidence="1" id="KW-0175">Coiled coil</keyword>
<feature type="transmembrane region" description="Helical" evidence="2">
    <location>
        <begin position="170"/>
        <end position="188"/>
    </location>
</feature>
<name>A0A9D2T948_9FIRM</name>